<dbReference type="Proteomes" id="UP000310189">
    <property type="component" value="Unassembled WGS sequence"/>
</dbReference>
<evidence type="ECO:0000256" key="2">
    <source>
        <dbReference type="SAM" id="MobiDB-lite"/>
    </source>
</evidence>
<feature type="compositionally biased region" description="Polar residues" evidence="2">
    <location>
        <begin position="157"/>
        <end position="170"/>
    </location>
</feature>
<feature type="region of interest" description="Disordered" evidence="2">
    <location>
        <begin position="149"/>
        <end position="170"/>
    </location>
</feature>
<dbReference type="InterPro" id="IPR021346">
    <property type="entry name" value="Tma16"/>
</dbReference>
<dbReference type="PANTHER" id="PTHR13349">
    <property type="entry name" value="TRANSLATION MACHINERY-ASSOCIATED PROTEIN 16"/>
    <property type="match status" value="1"/>
</dbReference>
<feature type="region of interest" description="Disordered" evidence="2">
    <location>
        <begin position="1"/>
        <end position="20"/>
    </location>
</feature>
<evidence type="ECO:0008006" key="5">
    <source>
        <dbReference type="Google" id="ProtNLM"/>
    </source>
</evidence>
<evidence type="ECO:0000313" key="4">
    <source>
        <dbReference type="Proteomes" id="UP000310189"/>
    </source>
</evidence>
<reference evidence="3 4" key="1">
    <citation type="submission" date="2019-03" db="EMBL/GenBank/DDBJ databases">
        <title>Sequencing 23 genomes of Wallemia ichthyophaga.</title>
        <authorList>
            <person name="Gostincar C."/>
        </authorList>
    </citation>
    <scope>NUCLEOTIDE SEQUENCE [LARGE SCALE GENOMIC DNA]</scope>
    <source>
        <strain evidence="3 4">EXF-5753</strain>
    </source>
</reference>
<dbReference type="GO" id="GO:0005634">
    <property type="term" value="C:nucleus"/>
    <property type="evidence" value="ECO:0007669"/>
    <property type="project" value="TreeGrafter"/>
</dbReference>
<dbReference type="Pfam" id="PF11176">
    <property type="entry name" value="Tma16"/>
    <property type="match status" value="1"/>
</dbReference>
<dbReference type="EMBL" id="SPNW01000057">
    <property type="protein sequence ID" value="TIA87370.1"/>
    <property type="molecule type" value="Genomic_DNA"/>
</dbReference>
<gene>
    <name evidence="3" type="ORF">E3P99_03206</name>
</gene>
<sequence>MKKIKNRESLHPGSRKAEQVTRVNLRLNKLDQKKKAMDTDKSNKMARYHYIAGRIAELDPQPSRISVQDLHSLVEQYINREDEVYGQLKSEREARDKSLKRKSGRSAREGEIEVRKERELSEFKSGFVVPDLTDETTMHLFKQFPSARKLSKKTRGKTQSSVASQDNSMAVDSLDDEELSKHGLDINYLPQLKLVRVYMDNAAQSDVVQQGQNPIYKAQQA</sequence>
<dbReference type="AlphaFoldDB" id="A0A4T0FHF6"/>
<evidence type="ECO:0000313" key="3">
    <source>
        <dbReference type="EMBL" id="TIA87370.1"/>
    </source>
</evidence>
<dbReference type="PANTHER" id="PTHR13349:SF2">
    <property type="entry name" value="TRANSLATION MACHINERY-ASSOCIATED PROTEIN 16"/>
    <property type="match status" value="1"/>
</dbReference>
<feature type="region of interest" description="Disordered" evidence="2">
    <location>
        <begin position="89"/>
        <end position="112"/>
    </location>
</feature>
<dbReference type="Gene3D" id="1.20.1440.170">
    <property type="entry name" value="Translation machinery-associated protein 16-like"/>
    <property type="match status" value="1"/>
</dbReference>
<proteinExistence type="inferred from homology"/>
<protein>
    <recommendedName>
        <fullName evidence="5">Translation machinery-associated protein 16</fullName>
    </recommendedName>
</protein>
<evidence type="ECO:0000256" key="1">
    <source>
        <dbReference type="ARBA" id="ARBA00034127"/>
    </source>
</evidence>
<comment type="caution">
    <text evidence="3">The sequence shown here is derived from an EMBL/GenBank/DDBJ whole genome shotgun (WGS) entry which is preliminary data.</text>
</comment>
<dbReference type="OrthoDB" id="270284at2759"/>
<comment type="similarity">
    <text evidence="1">Belongs to the TMA16 family.</text>
</comment>
<name>A0A4T0FHF6_9BASI</name>
<organism evidence="3 4">
    <name type="scientific">Wallemia hederae</name>
    <dbReference type="NCBI Taxonomy" id="1540922"/>
    <lineage>
        <taxon>Eukaryota</taxon>
        <taxon>Fungi</taxon>
        <taxon>Dikarya</taxon>
        <taxon>Basidiomycota</taxon>
        <taxon>Wallemiomycotina</taxon>
        <taxon>Wallemiomycetes</taxon>
        <taxon>Wallemiales</taxon>
        <taxon>Wallemiaceae</taxon>
        <taxon>Wallemia</taxon>
    </lineage>
</organism>
<dbReference type="InterPro" id="IPR038356">
    <property type="entry name" value="Tma16_sf"/>
</dbReference>
<keyword evidence="4" id="KW-1185">Reference proteome</keyword>
<feature type="compositionally biased region" description="Basic and acidic residues" evidence="2">
    <location>
        <begin position="1"/>
        <end position="19"/>
    </location>
</feature>
<accession>A0A4T0FHF6</accession>